<dbReference type="CDD" id="cd00143">
    <property type="entry name" value="PP2Cc"/>
    <property type="match status" value="1"/>
</dbReference>
<sequence length="234" mass="25077">MTIKLDVVVATHRGLVRDHNEDAIGIAGWSIQGETPSIVDLLLDIDAPKELVIADGLGGHLAGEIASRVAVESFFSAEGTLEDRIGAADEALHGVGISDPRSFGLATTIAGVQVHPDRRMTVFNVGDSRVYRLVDGLFGMLSEDDRHQDGGVTQVLGGELRMVVEPHIFETDLADDILLICSDGLTTVLDDDAIAEVLALPLREAAAELVNRTLEAGAPDNVTLILCRMRHDER</sequence>
<evidence type="ECO:0000313" key="2">
    <source>
        <dbReference type="EMBL" id="GAA1967405.1"/>
    </source>
</evidence>
<dbReference type="Proteomes" id="UP001499954">
    <property type="component" value="Unassembled WGS sequence"/>
</dbReference>
<proteinExistence type="predicted"/>
<dbReference type="Pfam" id="PF13672">
    <property type="entry name" value="PP2C_2"/>
    <property type="match status" value="1"/>
</dbReference>
<accession>A0ABN2RDY0</accession>
<organism evidence="2 3">
    <name type="scientific">Agromyces allii</name>
    <dbReference type="NCBI Taxonomy" id="393607"/>
    <lineage>
        <taxon>Bacteria</taxon>
        <taxon>Bacillati</taxon>
        <taxon>Actinomycetota</taxon>
        <taxon>Actinomycetes</taxon>
        <taxon>Micrococcales</taxon>
        <taxon>Microbacteriaceae</taxon>
        <taxon>Agromyces</taxon>
    </lineage>
</organism>
<dbReference type="InterPro" id="IPR001932">
    <property type="entry name" value="PPM-type_phosphatase-like_dom"/>
</dbReference>
<feature type="domain" description="PPM-type phosphatase" evidence="1">
    <location>
        <begin position="38"/>
        <end position="229"/>
    </location>
</feature>
<protein>
    <submittedName>
        <fullName evidence="2">Protein phosphatase 2C domain-containing protein</fullName>
    </submittedName>
</protein>
<reference evidence="2 3" key="1">
    <citation type="journal article" date="2019" name="Int. J. Syst. Evol. Microbiol.">
        <title>The Global Catalogue of Microorganisms (GCM) 10K type strain sequencing project: providing services to taxonomists for standard genome sequencing and annotation.</title>
        <authorList>
            <consortium name="The Broad Institute Genomics Platform"/>
            <consortium name="The Broad Institute Genome Sequencing Center for Infectious Disease"/>
            <person name="Wu L."/>
            <person name="Ma J."/>
        </authorList>
    </citation>
    <scope>NUCLEOTIDE SEQUENCE [LARGE SCALE GENOMIC DNA]</scope>
    <source>
        <strain evidence="2 3">JCM 13584</strain>
    </source>
</reference>
<dbReference type="Gene3D" id="3.60.40.10">
    <property type="entry name" value="PPM-type phosphatase domain"/>
    <property type="match status" value="1"/>
</dbReference>
<dbReference type="PROSITE" id="PS51746">
    <property type="entry name" value="PPM_2"/>
    <property type="match status" value="1"/>
</dbReference>
<gene>
    <name evidence="2" type="ORF">GCM10009717_37980</name>
</gene>
<dbReference type="SMART" id="SM00331">
    <property type="entry name" value="PP2C_SIG"/>
    <property type="match status" value="1"/>
</dbReference>
<name>A0ABN2RDY0_9MICO</name>
<dbReference type="InterPro" id="IPR036457">
    <property type="entry name" value="PPM-type-like_dom_sf"/>
</dbReference>
<comment type="caution">
    <text evidence="2">The sequence shown here is derived from an EMBL/GenBank/DDBJ whole genome shotgun (WGS) entry which is preliminary data.</text>
</comment>
<evidence type="ECO:0000313" key="3">
    <source>
        <dbReference type="Proteomes" id="UP001499954"/>
    </source>
</evidence>
<dbReference type="SMART" id="SM00332">
    <property type="entry name" value="PP2Cc"/>
    <property type="match status" value="1"/>
</dbReference>
<dbReference type="RefSeq" id="WP_157416817.1">
    <property type="nucleotide sequence ID" value="NZ_BAAAMK010000011.1"/>
</dbReference>
<dbReference type="EMBL" id="BAAAMK010000011">
    <property type="protein sequence ID" value="GAA1967405.1"/>
    <property type="molecule type" value="Genomic_DNA"/>
</dbReference>
<evidence type="ECO:0000259" key="1">
    <source>
        <dbReference type="PROSITE" id="PS51746"/>
    </source>
</evidence>
<keyword evidence="3" id="KW-1185">Reference proteome</keyword>
<dbReference type="SUPFAM" id="SSF81606">
    <property type="entry name" value="PP2C-like"/>
    <property type="match status" value="1"/>
</dbReference>